<keyword evidence="3" id="KW-0804">Transcription</keyword>
<organism evidence="5 6">
    <name type="scientific">Fusobacterium necrogenes</name>
    <dbReference type="NCBI Taxonomy" id="858"/>
    <lineage>
        <taxon>Bacteria</taxon>
        <taxon>Fusobacteriati</taxon>
        <taxon>Fusobacteriota</taxon>
        <taxon>Fusobacteriia</taxon>
        <taxon>Fusobacteriales</taxon>
        <taxon>Fusobacteriaceae</taxon>
        <taxon>Fusobacterium</taxon>
    </lineage>
</organism>
<gene>
    <name evidence="5" type="primary">ccpA_1</name>
    <name evidence="5" type="ORF">NCTC10723_00693</name>
</gene>
<dbReference type="AlphaFoldDB" id="A0A377GWA6"/>
<proteinExistence type="predicted"/>
<keyword evidence="2" id="KW-0238">DNA-binding</keyword>
<feature type="domain" description="HTH lacI-type" evidence="4">
    <location>
        <begin position="2"/>
        <end position="48"/>
    </location>
</feature>
<dbReference type="InterPro" id="IPR010982">
    <property type="entry name" value="Lambda_DNA-bd_dom_sf"/>
</dbReference>
<dbReference type="GO" id="GO:0003700">
    <property type="term" value="F:DNA-binding transcription factor activity"/>
    <property type="evidence" value="ECO:0007669"/>
    <property type="project" value="TreeGrafter"/>
</dbReference>
<dbReference type="RefSeq" id="WP_115269383.1">
    <property type="nucleotide sequence ID" value="NZ_UGGU01000003.1"/>
</dbReference>
<dbReference type="Gene3D" id="1.10.260.40">
    <property type="entry name" value="lambda repressor-like DNA-binding domains"/>
    <property type="match status" value="1"/>
</dbReference>
<evidence type="ECO:0000256" key="1">
    <source>
        <dbReference type="ARBA" id="ARBA00023015"/>
    </source>
</evidence>
<dbReference type="InterPro" id="IPR000843">
    <property type="entry name" value="HTH_LacI"/>
</dbReference>
<dbReference type="CDD" id="cd01392">
    <property type="entry name" value="HTH_LacI"/>
    <property type="match status" value="1"/>
</dbReference>
<keyword evidence="6" id="KW-1185">Reference proteome</keyword>
<name>A0A377GWA6_9FUSO</name>
<protein>
    <submittedName>
        <fullName evidence="5">Glucose-resistance amylase regulator</fullName>
    </submittedName>
</protein>
<dbReference type="SUPFAM" id="SSF53822">
    <property type="entry name" value="Periplasmic binding protein-like I"/>
    <property type="match status" value="1"/>
</dbReference>
<dbReference type="Proteomes" id="UP000255328">
    <property type="component" value="Unassembled WGS sequence"/>
</dbReference>
<dbReference type="Gene3D" id="3.40.50.2300">
    <property type="match status" value="2"/>
</dbReference>
<dbReference type="CDD" id="cd01544">
    <property type="entry name" value="PBP1_GalR"/>
    <property type="match status" value="1"/>
</dbReference>
<sequence length="340" mass="39411">MATLKEIAELSDVSITTVSRILNNDTTLNVSNQTKEKVIEVANKLNYKTIGQRYKDRKAKKYKIGIAQMFELEEQKKDIYYIMMKNVLEEVCLEKGIEVISLFRNKDKNFIKINKKKLDGIFPIGRFTLEEIADFESYTRNIVFIDSSPDELTYHSIIPNYQLGVRIALKHFLDKGHKDIGFIGSKYTFGNTKEWKIDSRYVYFKSFLEEINLFNEKYVVECEMTSKSGYHNIMYFLKNSKLPTAFFISSDAIAPGILKALGEKEIKIPEDISIITFNDTPLSEYTTPALSSIRIFMREYANAALNVMEELWEGEHGVKKIIMPCDLIERESVKDLRIEK</sequence>
<dbReference type="GO" id="GO:0000976">
    <property type="term" value="F:transcription cis-regulatory region binding"/>
    <property type="evidence" value="ECO:0007669"/>
    <property type="project" value="TreeGrafter"/>
</dbReference>
<dbReference type="PROSITE" id="PS50932">
    <property type="entry name" value="HTH_LACI_2"/>
    <property type="match status" value="1"/>
</dbReference>
<evidence type="ECO:0000313" key="6">
    <source>
        <dbReference type="Proteomes" id="UP000255328"/>
    </source>
</evidence>
<keyword evidence="1" id="KW-0805">Transcription regulation</keyword>
<dbReference type="SUPFAM" id="SSF47413">
    <property type="entry name" value="lambda repressor-like DNA-binding domains"/>
    <property type="match status" value="1"/>
</dbReference>
<dbReference type="EMBL" id="UGGU01000003">
    <property type="protein sequence ID" value="STO31248.1"/>
    <property type="molecule type" value="Genomic_DNA"/>
</dbReference>
<dbReference type="InterPro" id="IPR028082">
    <property type="entry name" value="Peripla_BP_I"/>
</dbReference>
<dbReference type="Pfam" id="PF00356">
    <property type="entry name" value="LacI"/>
    <property type="match status" value="1"/>
</dbReference>
<dbReference type="InterPro" id="IPR046335">
    <property type="entry name" value="LacI/GalR-like_sensor"/>
</dbReference>
<dbReference type="PANTHER" id="PTHR30146:SF149">
    <property type="entry name" value="HTH-TYPE TRANSCRIPTIONAL REGULATOR EBGR"/>
    <property type="match status" value="1"/>
</dbReference>
<evidence type="ECO:0000256" key="2">
    <source>
        <dbReference type="ARBA" id="ARBA00023125"/>
    </source>
</evidence>
<evidence type="ECO:0000313" key="5">
    <source>
        <dbReference type="EMBL" id="STO31248.1"/>
    </source>
</evidence>
<dbReference type="PROSITE" id="PS00356">
    <property type="entry name" value="HTH_LACI_1"/>
    <property type="match status" value="1"/>
</dbReference>
<dbReference type="Pfam" id="PF13377">
    <property type="entry name" value="Peripla_BP_3"/>
    <property type="match status" value="1"/>
</dbReference>
<dbReference type="SMART" id="SM00354">
    <property type="entry name" value="HTH_LACI"/>
    <property type="match status" value="1"/>
</dbReference>
<dbReference type="OrthoDB" id="43195at2"/>
<accession>A0A377GWA6</accession>
<reference evidence="5 6" key="1">
    <citation type="submission" date="2018-06" db="EMBL/GenBank/DDBJ databases">
        <authorList>
            <consortium name="Pathogen Informatics"/>
            <person name="Doyle S."/>
        </authorList>
    </citation>
    <scope>NUCLEOTIDE SEQUENCE [LARGE SCALE GENOMIC DNA]</scope>
    <source>
        <strain evidence="5 6">NCTC10723</strain>
    </source>
</reference>
<dbReference type="PANTHER" id="PTHR30146">
    <property type="entry name" value="LACI-RELATED TRANSCRIPTIONAL REPRESSOR"/>
    <property type="match status" value="1"/>
</dbReference>
<evidence type="ECO:0000256" key="3">
    <source>
        <dbReference type="ARBA" id="ARBA00023163"/>
    </source>
</evidence>
<evidence type="ECO:0000259" key="4">
    <source>
        <dbReference type="PROSITE" id="PS50932"/>
    </source>
</evidence>